<dbReference type="PIRSF" id="PIRSF000538">
    <property type="entry name" value="GlpK"/>
    <property type="match status" value="1"/>
</dbReference>
<dbReference type="InterPro" id="IPR000577">
    <property type="entry name" value="Carb_kinase_FGGY"/>
</dbReference>
<dbReference type="PANTHER" id="PTHR10196:SF80">
    <property type="entry name" value="D-RIBULOSE KINASE"/>
    <property type="match status" value="1"/>
</dbReference>
<comment type="caution">
    <text evidence="5">The sequence shown here is derived from an EMBL/GenBank/DDBJ whole genome shotgun (WGS) entry which is preliminary data.</text>
</comment>
<dbReference type="EMBL" id="QGKU01000034">
    <property type="protein sequence ID" value="PWR02495.1"/>
    <property type="molecule type" value="Genomic_DNA"/>
</dbReference>
<dbReference type="InterPro" id="IPR018485">
    <property type="entry name" value="FGGY_C"/>
</dbReference>
<keyword evidence="2" id="KW-0808">Transferase</keyword>
<name>A0A2V2LB50_9RHOB</name>
<evidence type="ECO:0000313" key="5">
    <source>
        <dbReference type="EMBL" id="PWR02495.1"/>
    </source>
</evidence>
<dbReference type="OrthoDB" id="9805576at2"/>
<accession>A0A2V2LB50</accession>
<protein>
    <submittedName>
        <fullName evidence="5">Carbohydrate kinase</fullName>
    </submittedName>
</protein>
<evidence type="ECO:0000313" key="6">
    <source>
        <dbReference type="Proteomes" id="UP000245680"/>
    </source>
</evidence>
<dbReference type="RefSeq" id="WP_109811809.1">
    <property type="nucleotide sequence ID" value="NZ_QGKU01000034.1"/>
</dbReference>
<dbReference type="GO" id="GO:0004856">
    <property type="term" value="F:D-xylulokinase activity"/>
    <property type="evidence" value="ECO:0007669"/>
    <property type="project" value="TreeGrafter"/>
</dbReference>
<gene>
    <name evidence="5" type="ORF">DKT77_11250</name>
</gene>
<dbReference type="GO" id="GO:0005997">
    <property type="term" value="P:xylulose metabolic process"/>
    <property type="evidence" value="ECO:0007669"/>
    <property type="project" value="TreeGrafter"/>
</dbReference>
<evidence type="ECO:0000259" key="4">
    <source>
        <dbReference type="Pfam" id="PF02782"/>
    </source>
</evidence>
<dbReference type="InterPro" id="IPR043129">
    <property type="entry name" value="ATPase_NBD"/>
</dbReference>
<organism evidence="5 6">
    <name type="scientific">Meridianimarinicoccus roseus</name>
    <dbReference type="NCBI Taxonomy" id="2072018"/>
    <lineage>
        <taxon>Bacteria</taxon>
        <taxon>Pseudomonadati</taxon>
        <taxon>Pseudomonadota</taxon>
        <taxon>Alphaproteobacteria</taxon>
        <taxon>Rhodobacterales</taxon>
        <taxon>Paracoccaceae</taxon>
        <taxon>Meridianimarinicoccus</taxon>
    </lineage>
</organism>
<dbReference type="Gene3D" id="3.30.420.40">
    <property type="match status" value="2"/>
</dbReference>
<evidence type="ECO:0000256" key="2">
    <source>
        <dbReference type="ARBA" id="ARBA00022679"/>
    </source>
</evidence>
<dbReference type="Pfam" id="PF02782">
    <property type="entry name" value="FGGY_C"/>
    <property type="match status" value="1"/>
</dbReference>
<keyword evidence="3 5" id="KW-0418">Kinase</keyword>
<dbReference type="GO" id="GO:0005829">
    <property type="term" value="C:cytosol"/>
    <property type="evidence" value="ECO:0007669"/>
    <property type="project" value="TreeGrafter"/>
</dbReference>
<dbReference type="CDD" id="cd07783">
    <property type="entry name" value="ASKHA_NBD_FGGY_SePSK_AtXK1-like"/>
    <property type="match status" value="1"/>
</dbReference>
<feature type="domain" description="Carbohydrate kinase FGGY C-terminal" evidence="4">
    <location>
        <begin position="244"/>
        <end position="415"/>
    </location>
</feature>
<dbReference type="Proteomes" id="UP000245680">
    <property type="component" value="Unassembled WGS sequence"/>
</dbReference>
<sequence length="422" mass="43116">MQDEALFLGLDLGTSGARAVVIDAEGLAVASGSAAMADFGPDPRSPAVWWAAADHALRAALAGCDAKRVAAFAVDGTSGTMLPVDDAGAPLSGGLMYNDACGDAGVLACIAETAPPTSAAHGSSSGLARAVLLARAVRPHLVLHQADWIAFHLSSRFVTDANNALKTGYDPVAGQWPDWIGDAGLEVRLLPRVVAPGTPVGPVTAKAAAEYGLRPDALVVAGTTDGCASFLATGASEAGDGVTALGTTLTLKILSDRPIFAPQSGIYSHRILGKWLAGGASNTGGNVLLAHFTPERIAELSARIDPAKDSGLDYYPLLRPGERFPVADPDLAPRLTPRPDDDAAFLHGLLDGIAGIEAMGYARLTELGAPPLARLRSVGGGAGNTVWSALRQRRLGVPFAAPDSMQAAYGTARLARAGAARA</sequence>
<keyword evidence="6" id="KW-1185">Reference proteome</keyword>
<dbReference type="AlphaFoldDB" id="A0A2V2LB50"/>
<dbReference type="PANTHER" id="PTHR10196">
    <property type="entry name" value="SUGAR KINASE"/>
    <property type="match status" value="1"/>
</dbReference>
<comment type="similarity">
    <text evidence="1">Belongs to the FGGY kinase family.</text>
</comment>
<evidence type="ECO:0000256" key="1">
    <source>
        <dbReference type="ARBA" id="ARBA00009156"/>
    </source>
</evidence>
<proteinExistence type="inferred from homology"/>
<reference evidence="5 6" key="1">
    <citation type="submission" date="2018-05" db="EMBL/GenBank/DDBJ databases">
        <title>Rhodobacteraceae gen. nov., sp. nov. isolated from sea water.</title>
        <authorList>
            <person name="Ren Y."/>
        </authorList>
    </citation>
    <scope>NUCLEOTIDE SEQUENCE [LARGE SCALE GENOMIC DNA]</scope>
    <source>
        <strain evidence="5 6">TG-679</strain>
    </source>
</reference>
<dbReference type="SUPFAM" id="SSF53067">
    <property type="entry name" value="Actin-like ATPase domain"/>
    <property type="match status" value="2"/>
</dbReference>
<evidence type="ECO:0000256" key="3">
    <source>
        <dbReference type="ARBA" id="ARBA00022777"/>
    </source>
</evidence>
<dbReference type="GO" id="GO:0019150">
    <property type="term" value="F:D-ribulokinase activity"/>
    <property type="evidence" value="ECO:0007669"/>
    <property type="project" value="TreeGrafter"/>
</dbReference>